<dbReference type="Pfam" id="PF00120">
    <property type="entry name" value="Gln-synt_C"/>
    <property type="match status" value="1"/>
</dbReference>
<accession>A0ABP0TLZ3</accession>
<dbReference type="InterPro" id="IPR036651">
    <property type="entry name" value="Gln_synt_N_sf"/>
</dbReference>
<dbReference type="SUPFAM" id="SSF54368">
    <property type="entry name" value="Glutamine synthetase, N-terminal domain"/>
    <property type="match status" value="1"/>
</dbReference>
<keyword evidence="7" id="KW-1185">Reference proteome</keyword>
<dbReference type="InterPro" id="IPR014746">
    <property type="entry name" value="Gln_synth/guanido_kin_cat_dom"/>
</dbReference>
<feature type="compositionally biased region" description="Gly residues" evidence="4">
    <location>
        <begin position="36"/>
        <end position="52"/>
    </location>
</feature>
<organism evidence="6 7">
    <name type="scientific">Sphagnum troendelagicum</name>
    <dbReference type="NCBI Taxonomy" id="128251"/>
    <lineage>
        <taxon>Eukaryota</taxon>
        <taxon>Viridiplantae</taxon>
        <taxon>Streptophyta</taxon>
        <taxon>Embryophyta</taxon>
        <taxon>Bryophyta</taxon>
        <taxon>Sphagnophytina</taxon>
        <taxon>Sphagnopsida</taxon>
        <taxon>Sphagnales</taxon>
        <taxon>Sphagnaceae</taxon>
        <taxon>Sphagnum</taxon>
    </lineage>
</organism>
<evidence type="ECO:0000313" key="7">
    <source>
        <dbReference type="Proteomes" id="UP001497512"/>
    </source>
</evidence>
<dbReference type="SMART" id="SM01230">
    <property type="entry name" value="Gln-synt_C"/>
    <property type="match status" value="1"/>
</dbReference>
<evidence type="ECO:0000256" key="4">
    <source>
        <dbReference type="SAM" id="MobiDB-lite"/>
    </source>
</evidence>
<comment type="similarity">
    <text evidence="2 3">Belongs to the glutamine synthetase family.</text>
</comment>
<evidence type="ECO:0000313" key="6">
    <source>
        <dbReference type="EMBL" id="CAK9199977.1"/>
    </source>
</evidence>
<dbReference type="Gene3D" id="3.10.20.70">
    <property type="entry name" value="Glutamine synthetase, N-terminal domain"/>
    <property type="match status" value="1"/>
</dbReference>
<dbReference type="PANTHER" id="PTHR43785">
    <property type="entry name" value="GAMMA-GLUTAMYLPUTRESCINE SYNTHETASE"/>
    <property type="match status" value="1"/>
</dbReference>
<evidence type="ECO:0000256" key="3">
    <source>
        <dbReference type="RuleBase" id="RU000384"/>
    </source>
</evidence>
<protein>
    <recommendedName>
        <fullName evidence="5">GS catalytic domain-containing protein</fullName>
    </recommendedName>
</protein>
<dbReference type="Proteomes" id="UP001497512">
    <property type="component" value="Chromosome 12"/>
</dbReference>
<dbReference type="Gene3D" id="3.30.590.10">
    <property type="entry name" value="Glutamine synthetase/guanido kinase, catalytic domain"/>
    <property type="match status" value="1"/>
</dbReference>
<gene>
    <name evidence="6" type="ORF">CSSPTR1EN2_LOCUS5206</name>
</gene>
<dbReference type="PROSITE" id="PS51987">
    <property type="entry name" value="GS_CATALYTIC"/>
    <property type="match status" value="1"/>
</dbReference>
<reference evidence="6" key="1">
    <citation type="submission" date="2024-02" db="EMBL/GenBank/DDBJ databases">
        <authorList>
            <consortium name="ELIXIR-Norway"/>
            <consortium name="Elixir Norway"/>
        </authorList>
    </citation>
    <scope>NUCLEOTIDE SEQUENCE</scope>
</reference>
<feature type="domain" description="GS catalytic" evidence="5">
    <location>
        <begin position="215"/>
        <end position="549"/>
    </location>
</feature>
<dbReference type="PANTHER" id="PTHR43785:SF12">
    <property type="entry name" value="TYPE-1 GLUTAMINE SYNTHETASE 2"/>
    <property type="match status" value="1"/>
</dbReference>
<evidence type="ECO:0000259" key="5">
    <source>
        <dbReference type="PROSITE" id="PS51987"/>
    </source>
</evidence>
<proteinExistence type="inferred from homology"/>
<dbReference type="InterPro" id="IPR008146">
    <property type="entry name" value="Gln_synth_cat_dom"/>
</dbReference>
<name>A0ABP0TLZ3_9BRYO</name>
<sequence length="549" mass="60453">MASTKSLRLLALARPKLLRLPALHTSTASAAAGGNRRQGGDGGQGGQGGGRNGFAFTTDRVEDGTHKPLGRILGAHQWTRSLSNSSDVLKGPVVPKGMLTVAELKELARLDKIDTVVVGITDCYGRLVGKRYTADFFLESAVEDGTHACSYLLATDMNMEPVPGYKYANWEAGYGDIHLVPDLKTLRVASWLDRTALVLCDVMEDGSHELAPHAPRSILSKQLQAAKEVGAFVPMAASELEYFLYQETYEESKDKGYADLKPAGWVREDYHILQGTRGEYFHGPARRHLEASGVPVENSKGEFGLGQHELNVKYAEILEMADRHVVYKQCLKELADATGVSVTFMAKPDAAQPGSSCHIHLSLWKDGHNIFAGNHSLGSTNDEFRWFLGGWMKHTPELMVFYAPNVNSYKRYSAGSWAPTQIAWSRDNRTAPFRILGSGKSLRIECRLPGADCNVYLAFAAALASGLDGIRNKIEPPPSLEGNIYFAKDLLTVPRSLGEATAAFEGSAFAKQMLGDDVHHHYLHFFKTEELAYLQAVTDWEKARYFEQI</sequence>
<feature type="region of interest" description="Disordered" evidence="4">
    <location>
        <begin position="28"/>
        <end position="60"/>
    </location>
</feature>
<evidence type="ECO:0000256" key="1">
    <source>
        <dbReference type="ARBA" id="ARBA00022598"/>
    </source>
</evidence>
<dbReference type="SUPFAM" id="SSF55931">
    <property type="entry name" value="Glutamine synthetase/guanido kinase"/>
    <property type="match status" value="1"/>
</dbReference>
<evidence type="ECO:0000256" key="2">
    <source>
        <dbReference type="PROSITE-ProRule" id="PRU01331"/>
    </source>
</evidence>
<dbReference type="EMBL" id="OZ019904">
    <property type="protein sequence ID" value="CAK9199977.1"/>
    <property type="molecule type" value="Genomic_DNA"/>
</dbReference>
<keyword evidence="1" id="KW-0436">Ligase</keyword>